<keyword evidence="2" id="KW-0964">Secreted</keyword>
<evidence type="ECO:0000256" key="2">
    <source>
        <dbReference type="ARBA" id="ARBA00022525"/>
    </source>
</evidence>
<comment type="subcellular location">
    <subcellularLocation>
        <location evidence="1">Secreted</location>
    </subcellularLocation>
</comment>
<evidence type="ECO:0000256" key="6">
    <source>
        <dbReference type="ARBA" id="ARBA00022833"/>
    </source>
</evidence>
<dbReference type="SMART" id="SM00209">
    <property type="entry name" value="TSP1"/>
    <property type="match status" value="1"/>
</dbReference>
<dbReference type="Pfam" id="PF00090">
    <property type="entry name" value="TSP_1"/>
    <property type="match status" value="1"/>
</dbReference>
<dbReference type="Pfam" id="PF17771">
    <property type="entry name" value="ADAMTS_CR_2"/>
    <property type="match status" value="1"/>
</dbReference>
<keyword evidence="11" id="KW-0732">Signal</keyword>
<dbReference type="EMBL" id="AZIM01006280">
    <property type="protein sequence ID" value="ETE58790.1"/>
    <property type="molecule type" value="Genomic_DNA"/>
</dbReference>
<accession>V8N9L7</accession>
<comment type="caution">
    <text evidence="10">Lacks conserved residue(s) required for the propagation of feature annotation.</text>
</comment>
<keyword evidence="3" id="KW-0645">Protease</keyword>
<dbReference type="Proteomes" id="UP000018936">
    <property type="component" value="Unassembled WGS sequence"/>
</dbReference>
<proteinExistence type="predicted"/>
<dbReference type="InterPro" id="IPR036383">
    <property type="entry name" value="TSP1_rpt_sf"/>
</dbReference>
<dbReference type="GO" id="GO:0005576">
    <property type="term" value="C:extracellular region"/>
    <property type="evidence" value="ECO:0007669"/>
    <property type="project" value="UniProtKB-SubCell"/>
</dbReference>
<dbReference type="GO" id="GO:0046872">
    <property type="term" value="F:metal ion binding"/>
    <property type="evidence" value="ECO:0007669"/>
    <property type="project" value="UniProtKB-KW"/>
</dbReference>
<feature type="active site" evidence="10">
    <location>
        <position position="358"/>
    </location>
</feature>
<evidence type="ECO:0000313" key="13">
    <source>
        <dbReference type="EMBL" id="ETE58790.1"/>
    </source>
</evidence>
<protein>
    <recommendedName>
        <fullName evidence="12">Peptidase M12B domain-containing protein</fullName>
    </recommendedName>
</protein>
<evidence type="ECO:0000256" key="5">
    <source>
        <dbReference type="ARBA" id="ARBA00022801"/>
    </source>
</evidence>
<feature type="binding site" evidence="10">
    <location>
        <position position="361"/>
    </location>
    <ligand>
        <name>Zn(2+)</name>
        <dbReference type="ChEBI" id="CHEBI:29105"/>
        <note>catalytic</note>
    </ligand>
</feature>
<feature type="binding site" evidence="10">
    <location>
        <position position="367"/>
    </location>
    <ligand>
        <name>Zn(2+)</name>
        <dbReference type="ChEBI" id="CHEBI:29105"/>
        <note>catalytic</note>
    </ligand>
</feature>
<keyword evidence="5" id="KW-0378">Hydrolase</keyword>
<dbReference type="PRINTS" id="PR01705">
    <property type="entry name" value="TSP1REPEAT"/>
</dbReference>
<dbReference type="InterPro" id="IPR050439">
    <property type="entry name" value="ADAMTS_ADAMTS-like"/>
</dbReference>
<dbReference type="SUPFAM" id="SSF82895">
    <property type="entry name" value="TSP-1 type 1 repeat"/>
    <property type="match status" value="1"/>
</dbReference>
<dbReference type="FunFam" id="2.20.100.10:FF:000001">
    <property type="entry name" value="semaphorin-5A isoform X1"/>
    <property type="match status" value="1"/>
</dbReference>
<keyword evidence="6 10" id="KW-0862">Zinc</keyword>
<dbReference type="Gene3D" id="3.40.390.10">
    <property type="entry name" value="Collagenase (Catalytic Domain)"/>
    <property type="match status" value="1"/>
</dbReference>
<dbReference type="PROSITE" id="PS50215">
    <property type="entry name" value="ADAM_MEPRO"/>
    <property type="match status" value="1"/>
</dbReference>
<evidence type="ECO:0000256" key="7">
    <source>
        <dbReference type="ARBA" id="ARBA00023049"/>
    </source>
</evidence>
<dbReference type="Gene3D" id="3.40.1620.60">
    <property type="match status" value="1"/>
</dbReference>
<dbReference type="Pfam" id="PF01421">
    <property type="entry name" value="Reprolysin"/>
    <property type="match status" value="1"/>
</dbReference>
<gene>
    <name evidence="13" type="ORF">L345_15487</name>
</gene>
<dbReference type="InterPro" id="IPR000884">
    <property type="entry name" value="TSP1_rpt"/>
</dbReference>
<organism evidence="13 14">
    <name type="scientific">Ophiophagus hannah</name>
    <name type="common">King cobra</name>
    <name type="synonym">Naja hannah</name>
    <dbReference type="NCBI Taxonomy" id="8665"/>
    <lineage>
        <taxon>Eukaryota</taxon>
        <taxon>Metazoa</taxon>
        <taxon>Chordata</taxon>
        <taxon>Craniata</taxon>
        <taxon>Vertebrata</taxon>
        <taxon>Euteleostomi</taxon>
        <taxon>Lepidosauria</taxon>
        <taxon>Squamata</taxon>
        <taxon>Bifurcata</taxon>
        <taxon>Unidentata</taxon>
        <taxon>Episquamata</taxon>
        <taxon>Toxicofera</taxon>
        <taxon>Serpentes</taxon>
        <taxon>Colubroidea</taxon>
        <taxon>Elapidae</taxon>
        <taxon>Elapinae</taxon>
        <taxon>Ophiophagus</taxon>
    </lineage>
</organism>
<dbReference type="AlphaFoldDB" id="V8N9L7"/>
<dbReference type="InterPro" id="IPR001590">
    <property type="entry name" value="Peptidase_M12B"/>
</dbReference>
<evidence type="ECO:0000256" key="11">
    <source>
        <dbReference type="SAM" id="SignalP"/>
    </source>
</evidence>
<sequence length="596" mass="65583">MAKSLLMLFFTLLPLKVCWPSETHKTFLNSLKAHDVYFYFGTNSSLGVPEFEVVPLTCSCEDGQMSCTAQRCSFQASGELFAFEFSQDQALSPPFFVSTRRLNSSASSLRRSRHNCFAGGKPLTPLGAKCRVTYCEGELVSNISTSFGLQKTRVPLKSPSVFKQFQIYNRSTVQCNSSFISVRGKKVHITPVSKQHQHHLEQPLLSRPHIVFSSLRDDSTSAQTSGRVSSRIRRGVEEKVKHLELLVVVGPDVYQFHKEETERYILTNLNIESIQISTNITSSILSVCKWSLEINPENDLEPYHADLVLYVTKFDLELPDGNKQVRGVTSKGGACLRSWSCLIAEDTGFGLGITIAHEIAHSFGIDHDGEGNRCVADRHVMGSEGGHNSVDLTWSVCSREQLQEFVSLPEAKPGLYFGAEEQCKIAFGSGASACTFSYDVDMCQVLSCHTNSADPSSCSRLHVPLLDGTECGINKWCFKGRCSSLEDLSPVSMVHGQWSTWGSFTPCSRSCGGGITSRQRQCNNPRPAFGGQPCQGEALQAEMCNVQVGGLQFRKKSSSEGGTGCGMPIDARIVLQDFPCMNAPKPIRRSVENDQG</sequence>
<dbReference type="GO" id="GO:0030198">
    <property type="term" value="P:extracellular matrix organization"/>
    <property type="evidence" value="ECO:0007669"/>
    <property type="project" value="TreeGrafter"/>
</dbReference>
<evidence type="ECO:0000256" key="3">
    <source>
        <dbReference type="ARBA" id="ARBA00022670"/>
    </source>
</evidence>
<evidence type="ECO:0000256" key="9">
    <source>
        <dbReference type="ARBA" id="ARBA00023180"/>
    </source>
</evidence>
<dbReference type="GO" id="GO:0031012">
    <property type="term" value="C:extracellular matrix"/>
    <property type="evidence" value="ECO:0007669"/>
    <property type="project" value="TreeGrafter"/>
</dbReference>
<dbReference type="InterPro" id="IPR024079">
    <property type="entry name" value="MetalloPept_cat_dom_sf"/>
</dbReference>
<keyword evidence="14" id="KW-1185">Reference proteome</keyword>
<dbReference type="PROSITE" id="PS50092">
    <property type="entry name" value="TSP1"/>
    <property type="match status" value="1"/>
</dbReference>
<evidence type="ECO:0000256" key="4">
    <source>
        <dbReference type="ARBA" id="ARBA00022723"/>
    </source>
</evidence>
<feature type="chain" id="PRO_5004770637" description="Peptidase M12B domain-containing protein" evidence="11">
    <location>
        <begin position="21"/>
        <end position="596"/>
    </location>
</feature>
<keyword evidence="7" id="KW-0482">Metalloprotease</keyword>
<dbReference type="GO" id="GO:0004222">
    <property type="term" value="F:metalloendopeptidase activity"/>
    <property type="evidence" value="ECO:0007669"/>
    <property type="project" value="InterPro"/>
</dbReference>
<feature type="domain" description="Peptidase M12B" evidence="12">
    <location>
        <begin position="272"/>
        <end position="407"/>
    </location>
</feature>
<reference evidence="13 14" key="1">
    <citation type="journal article" date="2013" name="Proc. Natl. Acad. Sci. U.S.A.">
        <title>The king cobra genome reveals dynamic gene evolution and adaptation in the snake venom system.</title>
        <authorList>
            <person name="Vonk F.J."/>
            <person name="Casewell N.R."/>
            <person name="Henkel C.V."/>
            <person name="Heimberg A.M."/>
            <person name="Jansen H.J."/>
            <person name="McCleary R.J."/>
            <person name="Kerkkamp H.M."/>
            <person name="Vos R.A."/>
            <person name="Guerreiro I."/>
            <person name="Calvete J.J."/>
            <person name="Wuster W."/>
            <person name="Woods A.E."/>
            <person name="Logan J.M."/>
            <person name="Harrison R.A."/>
            <person name="Castoe T.A."/>
            <person name="de Koning A.P."/>
            <person name="Pollock D.D."/>
            <person name="Yandell M."/>
            <person name="Calderon D."/>
            <person name="Renjifo C."/>
            <person name="Currier R.B."/>
            <person name="Salgado D."/>
            <person name="Pla D."/>
            <person name="Sanz L."/>
            <person name="Hyder A.S."/>
            <person name="Ribeiro J.M."/>
            <person name="Arntzen J.W."/>
            <person name="van den Thillart G.E."/>
            <person name="Boetzer M."/>
            <person name="Pirovano W."/>
            <person name="Dirks R.P."/>
            <person name="Spaink H.P."/>
            <person name="Duboule D."/>
            <person name="McGlinn E."/>
            <person name="Kini R.M."/>
            <person name="Richardson M.K."/>
        </authorList>
    </citation>
    <scope>NUCLEOTIDE SEQUENCE</scope>
    <source>
        <tissue evidence="13">Blood</tissue>
    </source>
</reference>
<evidence type="ECO:0000256" key="10">
    <source>
        <dbReference type="PROSITE-ProRule" id="PRU00276"/>
    </source>
</evidence>
<dbReference type="InterPro" id="IPR041645">
    <property type="entry name" value="ADAMTS_CR_2"/>
</dbReference>
<dbReference type="OrthoDB" id="9942326at2759"/>
<dbReference type="GO" id="GO:0006508">
    <property type="term" value="P:proteolysis"/>
    <property type="evidence" value="ECO:0007669"/>
    <property type="project" value="UniProtKB-KW"/>
</dbReference>
<name>V8N9L7_OPHHA</name>
<comment type="caution">
    <text evidence="13">The sequence shown here is derived from an EMBL/GenBank/DDBJ whole genome shotgun (WGS) entry which is preliminary data.</text>
</comment>
<feature type="binding site" evidence="10">
    <location>
        <position position="357"/>
    </location>
    <ligand>
        <name>Zn(2+)</name>
        <dbReference type="ChEBI" id="CHEBI:29105"/>
        <note>catalytic</note>
    </ligand>
</feature>
<keyword evidence="8" id="KW-1015">Disulfide bond</keyword>
<keyword evidence="4 10" id="KW-0479">Metal-binding</keyword>
<keyword evidence="9" id="KW-0325">Glycoprotein</keyword>
<evidence type="ECO:0000259" key="12">
    <source>
        <dbReference type="PROSITE" id="PS50215"/>
    </source>
</evidence>
<feature type="non-terminal residue" evidence="13">
    <location>
        <position position="1"/>
    </location>
</feature>
<dbReference type="PANTHER" id="PTHR13723:SF20">
    <property type="entry name" value="A DISINTEGRIN AND METALLOPROTEINASE WITH THROMBOSPONDIN MOTIFS 13"/>
    <property type="match status" value="1"/>
</dbReference>
<dbReference type="PANTHER" id="PTHR13723">
    <property type="entry name" value="ADAMTS A DISINTEGRIN AND METALLOPROTEASE WITH THROMBOSPONDIN MOTIFS PROTEASE"/>
    <property type="match status" value="1"/>
</dbReference>
<dbReference type="Gene3D" id="2.20.100.10">
    <property type="entry name" value="Thrombospondin type-1 (TSP1) repeat"/>
    <property type="match status" value="1"/>
</dbReference>
<evidence type="ECO:0000256" key="1">
    <source>
        <dbReference type="ARBA" id="ARBA00004613"/>
    </source>
</evidence>
<dbReference type="SUPFAM" id="SSF55486">
    <property type="entry name" value="Metalloproteases ('zincins'), catalytic domain"/>
    <property type="match status" value="1"/>
</dbReference>
<feature type="signal peptide" evidence="11">
    <location>
        <begin position="1"/>
        <end position="20"/>
    </location>
</feature>
<evidence type="ECO:0000313" key="14">
    <source>
        <dbReference type="Proteomes" id="UP000018936"/>
    </source>
</evidence>
<evidence type="ECO:0000256" key="8">
    <source>
        <dbReference type="ARBA" id="ARBA00023157"/>
    </source>
</evidence>